<evidence type="ECO:0000313" key="7">
    <source>
        <dbReference type="EMBL" id="PWO01199.1"/>
    </source>
</evidence>
<comment type="subunit">
    <text evidence="6">Component of the oligosaccharyltransferase (OST) complex.</text>
</comment>
<protein>
    <recommendedName>
        <fullName evidence="6">Dolichyl-diphosphooligosaccharide-protein glycosyltransferase subunit OST5</fullName>
    </recommendedName>
</protein>
<dbReference type="Pfam" id="PF05251">
    <property type="entry name" value="Ost5"/>
    <property type="match status" value="1"/>
</dbReference>
<dbReference type="RefSeq" id="XP_025601477.1">
    <property type="nucleotide sequence ID" value="XM_025743803.1"/>
</dbReference>
<proteinExistence type="inferred from homology"/>
<evidence type="ECO:0000256" key="6">
    <source>
        <dbReference type="RuleBase" id="RU367008"/>
    </source>
</evidence>
<evidence type="ECO:0000256" key="3">
    <source>
        <dbReference type="ARBA" id="ARBA00022692"/>
    </source>
</evidence>
<sequence>MSDATARAQAYAAAQAEHLAAAPFAPALPVAVMPYLAGILLALAFLLSFYFTTLPKGRIALTEIVTAGGASLCIGFGIVALFTTVGVHV</sequence>
<comment type="similarity">
    <text evidence="2 6">Belongs to the OST5 family.</text>
</comment>
<dbReference type="OrthoDB" id="2503643at2759"/>
<dbReference type="Proteomes" id="UP000245946">
    <property type="component" value="Unassembled WGS sequence"/>
</dbReference>
<dbReference type="EMBL" id="KZ819283">
    <property type="protein sequence ID" value="PWO01199.1"/>
    <property type="molecule type" value="Genomic_DNA"/>
</dbReference>
<evidence type="ECO:0000256" key="2">
    <source>
        <dbReference type="ARBA" id="ARBA00009825"/>
    </source>
</evidence>
<name>A0A316ZJA3_9BASI</name>
<evidence type="ECO:0000256" key="1">
    <source>
        <dbReference type="ARBA" id="ARBA00004141"/>
    </source>
</evidence>
<keyword evidence="3 6" id="KW-0812">Transmembrane</keyword>
<keyword evidence="4 6" id="KW-1133">Transmembrane helix</keyword>
<dbReference type="InterPro" id="IPR007915">
    <property type="entry name" value="TMEM258/Ost5"/>
</dbReference>
<evidence type="ECO:0000256" key="5">
    <source>
        <dbReference type="ARBA" id="ARBA00023136"/>
    </source>
</evidence>
<keyword evidence="8" id="KW-1185">Reference proteome</keyword>
<dbReference type="GO" id="GO:0006487">
    <property type="term" value="P:protein N-linked glycosylation"/>
    <property type="evidence" value="ECO:0007669"/>
    <property type="project" value="UniProtKB-UniRule"/>
</dbReference>
<dbReference type="GeneID" id="37271347"/>
<gene>
    <name evidence="7" type="ORF">FA09DRAFT_335829</name>
</gene>
<comment type="function">
    <text evidence="6">Subunit of the oligosaccharyl transferase (OST) complex that catalyzes the initial transfer of a defined glycan (Glc(3)Man(9)GlcNAc(2) in eukaryotes) from the lipid carrier dolichol-pyrophosphate to an asparagine residue within an Asn-X-Ser/Thr consensus motif in nascent polypeptide chains, the first step in protein N-glycosylation. N-glycosylation occurs cotranslationally and the complex associates with the Sec61 complex at the channel-forming translocon complex that mediates protein translocation across the endoplasmic reticulum (ER). All subunits are required for a maximal enzyme activity.</text>
</comment>
<comment type="subcellular location">
    <subcellularLocation>
        <location evidence="1 6">Membrane</location>
        <topology evidence="1 6">Multi-pass membrane protein</topology>
    </subcellularLocation>
</comment>
<reference evidence="7 8" key="1">
    <citation type="journal article" date="2018" name="Mol. Biol. Evol.">
        <title>Broad Genomic Sampling Reveals a Smut Pathogenic Ancestry of the Fungal Clade Ustilaginomycotina.</title>
        <authorList>
            <person name="Kijpornyongpan T."/>
            <person name="Mondo S.J."/>
            <person name="Barry K."/>
            <person name="Sandor L."/>
            <person name="Lee J."/>
            <person name="Lipzen A."/>
            <person name="Pangilinan J."/>
            <person name="LaButti K."/>
            <person name="Hainaut M."/>
            <person name="Henrissat B."/>
            <person name="Grigoriev I.V."/>
            <person name="Spatafora J.W."/>
            <person name="Aime M.C."/>
        </authorList>
    </citation>
    <scope>NUCLEOTIDE SEQUENCE [LARGE SCALE GENOMIC DNA]</scope>
    <source>
        <strain evidence="7 8">MCA 4186</strain>
    </source>
</reference>
<dbReference type="AlphaFoldDB" id="A0A316ZJA3"/>
<feature type="transmembrane region" description="Helical" evidence="6">
    <location>
        <begin position="32"/>
        <end position="52"/>
    </location>
</feature>
<accession>A0A316ZJA3</accession>
<evidence type="ECO:0000256" key="4">
    <source>
        <dbReference type="ARBA" id="ARBA00022989"/>
    </source>
</evidence>
<dbReference type="GO" id="GO:0008250">
    <property type="term" value="C:oligosaccharyltransferase complex"/>
    <property type="evidence" value="ECO:0007669"/>
    <property type="project" value="UniProtKB-UniRule"/>
</dbReference>
<organism evidence="7 8">
    <name type="scientific">Tilletiopsis washingtonensis</name>
    <dbReference type="NCBI Taxonomy" id="58919"/>
    <lineage>
        <taxon>Eukaryota</taxon>
        <taxon>Fungi</taxon>
        <taxon>Dikarya</taxon>
        <taxon>Basidiomycota</taxon>
        <taxon>Ustilaginomycotina</taxon>
        <taxon>Exobasidiomycetes</taxon>
        <taxon>Entylomatales</taxon>
        <taxon>Entylomatales incertae sedis</taxon>
        <taxon>Tilletiopsis</taxon>
    </lineage>
</organism>
<keyword evidence="5 6" id="KW-0472">Membrane</keyword>
<evidence type="ECO:0000313" key="8">
    <source>
        <dbReference type="Proteomes" id="UP000245946"/>
    </source>
</evidence>
<feature type="transmembrane region" description="Helical" evidence="6">
    <location>
        <begin position="64"/>
        <end position="87"/>
    </location>
</feature>
<dbReference type="STRING" id="58919.A0A316ZJA3"/>